<evidence type="ECO:0000313" key="1">
    <source>
        <dbReference type="EMBL" id="CAE0254411.1"/>
    </source>
</evidence>
<accession>A0A7S3GAI4</accession>
<protein>
    <submittedName>
        <fullName evidence="1">Uncharacterized protein</fullName>
    </submittedName>
</protein>
<reference evidence="1" key="1">
    <citation type="submission" date="2021-01" db="EMBL/GenBank/DDBJ databases">
        <authorList>
            <person name="Corre E."/>
            <person name="Pelletier E."/>
            <person name="Niang G."/>
            <person name="Scheremetjew M."/>
            <person name="Finn R."/>
            <person name="Kale V."/>
            <person name="Holt S."/>
            <person name="Cochrane G."/>
            <person name="Meng A."/>
            <person name="Brown T."/>
            <person name="Cohen L."/>
        </authorList>
    </citation>
    <scope>NUCLEOTIDE SEQUENCE</scope>
    <source>
        <strain evidence="1">NIES-2562</strain>
    </source>
</reference>
<sequence length="113" mass="12003">MELRLKSAIDYDSFCSAFISSLSTEYISIGIGKATATDRAVLARVFVQDDGETLAVRLTLGLESVDVIRAKENRSSIVACRLASVTAILLSAKALIRSIASSSMSTSLRGAKT</sequence>
<name>A0A7S3GAI4_9EUKA</name>
<dbReference type="EMBL" id="HBIB01025645">
    <property type="protein sequence ID" value="CAE0254411.1"/>
    <property type="molecule type" value="Transcribed_RNA"/>
</dbReference>
<organism evidence="1">
    <name type="scientific">Palpitomonas bilix</name>
    <dbReference type="NCBI Taxonomy" id="652834"/>
    <lineage>
        <taxon>Eukaryota</taxon>
        <taxon>Eukaryota incertae sedis</taxon>
    </lineage>
</organism>
<proteinExistence type="predicted"/>
<dbReference type="AlphaFoldDB" id="A0A7S3GAI4"/>
<gene>
    <name evidence="1" type="ORF">PBIL07802_LOCUS16657</name>
</gene>